<protein>
    <submittedName>
        <fullName evidence="1">Uncharacterized protein</fullName>
    </submittedName>
</protein>
<dbReference type="EMBL" id="BTFZ01000017">
    <property type="protein sequence ID" value="GMM38143.1"/>
    <property type="molecule type" value="Genomic_DNA"/>
</dbReference>
<gene>
    <name evidence="1" type="ORF">DASC09_054820</name>
</gene>
<dbReference type="GeneID" id="90076132"/>
<accession>A0AAV5QVJ5</accession>
<sequence length="90" mass="11063">MFVFKKYAKIKKDLEMDFNKRTEIELEIRMNIIKPIDFNPNKEEILTYYKSDHMKCLTFRSRYKGLIETKEIYDKIKLNDHTNLKLIRDI</sequence>
<comment type="caution">
    <text evidence="1">The sequence shown here is derived from an EMBL/GenBank/DDBJ whole genome shotgun (WGS) entry which is preliminary data.</text>
</comment>
<dbReference type="RefSeq" id="XP_064855139.1">
    <property type="nucleotide sequence ID" value="XM_064999067.1"/>
</dbReference>
<reference evidence="1 2" key="1">
    <citation type="journal article" date="2023" name="Elife">
        <title>Identification of key yeast species and microbe-microbe interactions impacting larval growth of Drosophila in the wild.</title>
        <authorList>
            <person name="Mure A."/>
            <person name="Sugiura Y."/>
            <person name="Maeda R."/>
            <person name="Honda K."/>
            <person name="Sakurai N."/>
            <person name="Takahashi Y."/>
            <person name="Watada M."/>
            <person name="Katoh T."/>
            <person name="Gotoh A."/>
            <person name="Gotoh Y."/>
            <person name="Taniguchi I."/>
            <person name="Nakamura K."/>
            <person name="Hayashi T."/>
            <person name="Katayama T."/>
            <person name="Uemura T."/>
            <person name="Hattori Y."/>
        </authorList>
    </citation>
    <scope>NUCLEOTIDE SEQUENCE [LARGE SCALE GENOMIC DNA]</scope>
    <source>
        <strain evidence="1 2">SC-9</strain>
    </source>
</reference>
<proteinExistence type="predicted"/>
<dbReference type="Proteomes" id="UP001360560">
    <property type="component" value="Unassembled WGS sequence"/>
</dbReference>
<keyword evidence="2" id="KW-1185">Reference proteome</keyword>
<dbReference type="AlphaFoldDB" id="A0AAV5QVJ5"/>
<evidence type="ECO:0000313" key="1">
    <source>
        <dbReference type="EMBL" id="GMM38143.1"/>
    </source>
</evidence>
<evidence type="ECO:0000313" key="2">
    <source>
        <dbReference type="Proteomes" id="UP001360560"/>
    </source>
</evidence>
<organism evidence="1 2">
    <name type="scientific">Saccharomycopsis crataegensis</name>
    <dbReference type="NCBI Taxonomy" id="43959"/>
    <lineage>
        <taxon>Eukaryota</taxon>
        <taxon>Fungi</taxon>
        <taxon>Dikarya</taxon>
        <taxon>Ascomycota</taxon>
        <taxon>Saccharomycotina</taxon>
        <taxon>Saccharomycetes</taxon>
        <taxon>Saccharomycopsidaceae</taxon>
        <taxon>Saccharomycopsis</taxon>
    </lineage>
</organism>
<name>A0AAV5QVJ5_9ASCO</name>